<evidence type="ECO:0000313" key="3">
    <source>
        <dbReference type="Proteomes" id="UP000054843"/>
    </source>
</evidence>
<accession>A0A0V1MPU1</accession>
<dbReference type="AlphaFoldDB" id="A0A0V1MPU1"/>
<comment type="caution">
    <text evidence="2">The sequence shown here is derived from an EMBL/GenBank/DDBJ whole genome shotgun (WGS) entry which is preliminary data.</text>
</comment>
<evidence type="ECO:0000313" key="2">
    <source>
        <dbReference type="EMBL" id="KRZ73619.1"/>
    </source>
</evidence>
<dbReference type="Proteomes" id="UP000054843">
    <property type="component" value="Unassembled WGS sequence"/>
</dbReference>
<keyword evidence="1" id="KW-0472">Membrane</keyword>
<reference evidence="2 3" key="1">
    <citation type="submission" date="2015-01" db="EMBL/GenBank/DDBJ databases">
        <title>Evolution of Trichinella species and genotypes.</title>
        <authorList>
            <person name="Korhonen P.K."/>
            <person name="Edoardo P."/>
            <person name="Giuseppe L.R."/>
            <person name="Gasser R.B."/>
        </authorList>
    </citation>
    <scope>NUCLEOTIDE SEQUENCE [LARGE SCALE GENOMIC DNA]</scope>
    <source>
        <strain evidence="2">ISS1980</strain>
    </source>
</reference>
<evidence type="ECO:0000256" key="1">
    <source>
        <dbReference type="SAM" id="Phobius"/>
    </source>
</evidence>
<proteinExistence type="predicted"/>
<gene>
    <name evidence="2" type="ORF">T10_10345</name>
</gene>
<keyword evidence="1" id="KW-0812">Transmembrane</keyword>
<protein>
    <submittedName>
        <fullName evidence="2">Uncharacterized protein</fullName>
    </submittedName>
</protein>
<organism evidence="2 3">
    <name type="scientific">Trichinella papuae</name>
    <dbReference type="NCBI Taxonomy" id="268474"/>
    <lineage>
        <taxon>Eukaryota</taxon>
        <taxon>Metazoa</taxon>
        <taxon>Ecdysozoa</taxon>
        <taxon>Nematoda</taxon>
        <taxon>Enoplea</taxon>
        <taxon>Dorylaimia</taxon>
        <taxon>Trichinellida</taxon>
        <taxon>Trichinellidae</taxon>
        <taxon>Trichinella</taxon>
    </lineage>
</organism>
<dbReference type="EMBL" id="JYDO01000061">
    <property type="protein sequence ID" value="KRZ73619.1"/>
    <property type="molecule type" value="Genomic_DNA"/>
</dbReference>
<feature type="transmembrane region" description="Helical" evidence="1">
    <location>
        <begin position="32"/>
        <end position="55"/>
    </location>
</feature>
<keyword evidence="1" id="KW-1133">Transmembrane helix</keyword>
<keyword evidence="3" id="KW-1185">Reference proteome</keyword>
<sequence>MIQHRRHHKILHEPYIIDGLEMRSVRCSLMMIDWAGCSCMNHVLVFIATSLGFAFVEALESSWRSSSTKEPEISFRQYVTTIIVSMLVAPVPVDGNHAILFPPMTNSPMESLRLTASAR</sequence>
<name>A0A0V1MPU1_9BILA</name>